<accession>A0A0R2HU23</accession>
<gene>
    <name evidence="2" type="ORF">IV74_GL001336</name>
</gene>
<dbReference type="SUPFAM" id="SSF55136">
    <property type="entry name" value="Probable bacterial effector-binding domain"/>
    <property type="match status" value="1"/>
</dbReference>
<keyword evidence="3" id="KW-1185">Reference proteome</keyword>
<dbReference type="eggNOG" id="COG4832">
    <property type="taxonomic scope" value="Bacteria"/>
</dbReference>
<comment type="caution">
    <text evidence="2">The sequence shown here is derived from an EMBL/GenBank/DDBJ whole genome shotgun (WGS) entry which is preliminary data.</text>
</comment>
<evidence type="ECO:0000259" key="1">
    <source>
        <dbReference type="Pfam" id="PF06445"/>
    </source>
</evidence>
<dbReference type="InterPro" id="IPR029442">
    <property type="entry name" value="GyrI-like"/>
</dbReference>
<dbReference type="EMBL" id="JQBS01000032">
    <property type="protein sequence ID" value="KRN56224.1"/>
    <property type="molecule type" value="Genomic_DNA"/>
</dbReference>
<dbReference type="AlphaFoldDB" id="A0A0R2HU23"/>
<evidence type="ECO:0000313" key="2">
    <source>
        <dbReference type="EMBL" id="KRN56224.1"/>
    </source>
</evidence>
<dbReference type="GeneID" id="89588713"/>
<name>A0A0R2HU23_CARDV</name>
<dbReference type="InterPro" id="IPR011256">
    <property type="entry name" value="Reg_factor_effector_dom_sf"/>
</dbReference>
<dbReference type="Proteomes" id="UP000051658">
    <property type="component" value="Unassembled WGS sequence"/>
</dbReference>
<proteinExistence type="predicted"/>
<organism evidence="2 3">
    <name type="scientific">Carnobacterium divergens DSM 20623</name>
    <dbReference type="NCBI Taxonomy" id="1449336"/>
    <lineage>
        <taxon>Bacteria</taxon>
        <taxon>Bacillati</taxon>
        <taxon>Bacillota</taxon>
        <taxon>Bacilli</taxon>
        <taxon>Lactobacillales</taxon>
        <taxon>Carnobacteriaceae</taxon>
        <taxon>Carnobacterium</taxon>
    </lineage>
</organism>
<dbReference type="PATRIC" id="fig|1449336.4.peg.1366"/>
<sequence length="205" mass="23781">MKYEWRKKEKSLYLPKDTPTIVEVPELSYLTIKGEGNPNMASFSNAVAALYKVSYTIKMLPKKGVIPDGYYDYTVFPLEGFWDSKIPVTAEQPLNLDQLIYKIMIRQPDFVTTELVSEIKITRLASLATELVDRIQFETIKEGRNLQMMHVGSYADEIHSFNKMDDYCKEMNLKKVGHQHKEIYVSDPKRVAPEKLKTVLRFPIH</sequence>
<dbReference type="InterPro" id="IPR008319">
    <property type="entry name" value="GyrI-like_CCH_Lin2189-like"/>
</dbReference>
<dbReference type="Gene3D" id="3.20.80.10">
    <property type="entry name" value="Regulatory factor, effector binding domain"/>
    <property type="match status" value="1"/>
</dbReference>
<dbReference type="PIRSF" id="PIRSF031644">
    <property type="entry name" value="UCP031644"/>
    <property type="match status" value="1"/>
</dbReference>
<dbReference type="RefSeq" id="WP_034570105.1">
    <property type="nucleotide sequence ID" value="NZ_JQBS01000032.1"/>
</dbReference>
<protein>
    <recommendedName>
        <fullName evidence="1">GyrI-like small molecule binding domain-containing protein</fullName>
    </recommendedName>
</protein>
<feature type="domain" description="GyrI-like small molecule binding" evidence="1">
    <location>
        <begin position="18"/>
        <end position="204"/>
    </location>
</feature>
<reference evidence="2 3" key="1">
    <citation type="journal article" date="2015" name="Genome Announc.">
        <title>Expanding the biotechnology potential of lactobacilli through comparative genomics of 213 strains and associated genera.</title>
        <authorList>
            <person name="Sun Z."/>
            <person name="Harris H.M."/>
            <person name="McCann A."/>
            <person name="Guo C."/>
            <person name="Argimon S."/>
            <person name="Zhang W."/>
            <person name="Yang X."/>
            <person name="Jeffery I.B."/>
            <person name="Cooney J.C."/>
            <person name="Kagawa T.F."/>
            <person name="Liu W."/>
            <person name="Song Y."/>
            <person name="Salvetti E."/>
            <person name="Wrobel A."/>
            <person name="Rasinkangas P."/>
            <person name="Parkhill J."/>
            <person name="Rea M.C."/>
            <person name="O'Sullivan O."/>
            <person name="Ritari J."/>
            <person name="Douillard F.P."/>
            <person name="Paul Ross R."/>
            <person name="Yang R."/>
            <person name="Briner A.E."/>
            <person name="Felis G.E."/>
            <person name="de Vos W.M."/>
            <person name="Barrangou R."/>
            <person name="Klaenhammer T.R."/>
            <person name="Caufield P.W."/>
            <person name="Cui Y."/>
            <person name="Zhang H."/>
            <person name="O'Toole P.W."/>
        </authorList>
    </citation>
    <scope>NUCLEOTIDE SEQUENCE [LARGE SCALE GENOMIC DNA]</scope>
    <source>
        <strain evidence="2 3">DSM 20623</strain>
    </source>
</reference>
<dbReference type="Pfam" id="PF06445">
    <property type="entry name" value="GyrI-like"/>
    <property type="match status" value="1"/>
</dbReference>
<evidence type="ECO:0000313" key="3">
    <source>
        <dbReference type="Proteomes" id="UP000051658"/>
    </source>
</evidence>